<name>A0A6J4ML33_9ACTN</name>
<gene>
    <name evidence="2" type="ORF">AVDCRST_MAG16-3060</name>
</gene>
<feature type="region of interest" description="Disordered" evidence="1">
    <location>
        <begin position="1"/>
        <end position="21"/>
    </location>
</feature>
<accession>A0A6J4ML33</accession>
<protein>
    <submittedName>
        <fullName evidence="2">Uncharacterized protein</fullName>
    </submittedName>
</protein>
<evidence type="ECO:0000256" key="1">
    <source>
        <dbReference type="SAM" id="MobiDB-lite"/>
    </source>
</evidence>
<feature type="compositionally biased region" description="Low complexity" evidence="1">
    <location>
        <begin position="1"/>
        <end position="16"/>
    </location>
</feature>
<reference evidence="2" key="1">
    <citation type="submission" date="2020-02" db="EMBL/GenBank/DDBJ databases">
        <authorList>
            <person name="Meier V. D."/>
        </authorList>
    </citation>
    <scope>NUCLEOTIDE SEQUENCE</scope>
    <source>
        <strain evidence="2">AVDCRST_MAG16</strain>
    </source>
</reference>
<sequence>MAPAGRRTSRPGARSSGARRRRDVVVGARALDHLTRCAVQVAAAARPAGRGRHW</sequence>
<evidence type="ECO:0000313" key="2">
    <source>
        <dbReference type="EMBL" id="CAA9361087.1"/>
    </source>
</evidence>
<dbReference type="AlphaFoldDB" id="A0A6J4ML33"/>
<organism evidence="2">
    <name type="scientific">uncultured Frankineae bacterium</name>
    <dbReference type="NCBI Taxonomy" id="437475"/>
    <lineage>
        <taxon>Bacteria</taxon>
        <taxon>Bacillati</taxon>
        <taxon>Actinomycetota</taxon>
        <taxon>Actinomycetes</taxon>
        <taxon>Frankiales</taxon>
        <taxon>environmental samples</taxon>
    </lineage>
</organism>
<proteinExistence type="predicted"/>
<dbReference type="EMBL" id="CADCUE010000287">
    <property type="protein sequence ID" value="CAA9361087.1"/>
    <property type="molecule type" value="Genomic_DNA"/>
</dbReference>